<protein>
    <submittedName>
        <fullName evidence="1">432_t:CDS:1</fullName>
    </submittedName>
</protein>
<gene>
    <name evidence="1" type="ORF">ACOLOM_LOCUS7352</name>
</gene>
<dbReference type="EMBL" id="CAJVPT010016810">
    <property type="protein sequence ID" value="CAG8621729.1"/>
    <property type="molecule type" value="Genomic_DNA"/>
</dbReference>
<proteinExistence type="predicted"/>
<feature type="non-terminal residue" evidence="1">
    <location>
        <position position="234"/>
    </location>
</feature>
<keyword evidence="2" id="KW-1185">Reference proteome</keyword>
<organism evidence="1 2">
    <name type="scientific">Acaulospora colombiana</name>
    <dbReference type="NCBI Taxonomy" id="27376"/>
    <lineage>
        <taxon>Eukaryota</taxon>
        <taxon>Fungi</taxon>
        <taxon>Fungi incertae sedis</taxon>
        <taxon>Mucoromycota</taxon>
        <taxon>Glomeromycotina</taxon>
        <taxon>Glomeromycetes</taxon>
        <taxon>Diversisporales</taxon>
        <taxon>Acaulosporaceae</taxon>
        <taxon>Acaulospora</taxon>
    </lineage>
</organism>
<evidence type="ECO:0000313" key="2">
    <source>
        <dbReference type="Proteomes" id="UP000789525"/>
    </source>
</evidence>
<sequence length="234" mass="26622">MKNSSLRHFKTSSLHQIILLFVCSLTIVGCAQELKTTEEFRRTVKSAAVPYPHVFEEVYAENDLDFIVVGDWGYQGKGVGKKKGDQVHVAFAMERISKNFGTQFIINVGDTNVFYYDYKFLDNKNSLKSNLYDFGINEPETVDDRLKWIEEKLEENQDSKWIFVVEYQSAKPSSPTTYFTSGCGSRFGPGCAGRDWGVPLGTFGFLHVRIKGNSSELNFEYVNATTYKSKIVHQ</sequence>
<name>A0ACA9N1B4_9GLOM</name>
<dbReference type="Proteomes" id="UP000789525">
    <property type="component" value="Unassembled WGS sequence"/>
</dbReference>
<accession>A0ACA9N1B4</accession>
<evidence type="ECO:0000313" key="1">
    <source>
        <dbReference type="EMBL" id="CAG8621729.1"/>
    </source>
</evidence>
<comment type="caution">
    <text evidence="1">The sequence shown here is derived from an EMBL/GenBank/DDBJ whole genome shotgun (WGS) entry which is preliminary data.</text>
</comment>
<reference evidence="1" key="1">
    <citation type="submission" date="2021-06" db="EMBL/GenBank/DDBJ databases">
        <authorList>
            <person name="Kallberg Y."/>
            <person name="Tangrot J."/>
            <person name="Rosling A."/>
        </authorList>
    </citation>
    <scope>NUCLEOTIDE SEQUENCE</scope>
    <source>
        <strain evidence="1">CL356</strain>
    </source>
</reference>